<feature type="transmembrane region" description="Helical" evidence="1">
    <location>
        <begin position="21"/>
        <end position="39"/>
    </location>
</feature>
<evidence type="ECO:0000313" key="3">
    <source>
        <dbReference type="EMBL" id="QLG50372.1"/>
    </source>
</evidence>
<protein>
    <recommendedName>
        <fullName evidence="2">DUF8108 domain-containing protein</fullName>
    </recommendedName>
</protein>
<keyword evidence="1" id="KW-0812">Transmembrane</keyword>
<dbReference type="KEGG" id="haly:HYG82_16730"/>
<sequence>MSRPDDALFRIRVETFAVIRKLLPVALLAGALVGPLLIAEPTTGKWLSALLFLVVLVGLHLASRLPLYPAHTFGIEYRFEEVPLEGERRRCVRCATLVASGVRRQYARQLVVLGVPIHTLEWEQRLLWRLHRTR</sequence>
<evidence type="ECO:0000259" key="2">
    <source>
        <dbReference type="Pfam" id="PF26413"/>
    </source>
</evidence>
<dbReference type="Proteomes" id="UP000509241">
    <property type="component" value="Chromosome"/>
</dbReference>
<dbReference type="GeneID" id="56034971"/>
<keyword evidence="1" id="KW-0472">Membrane</keyword>
<gene>
    <name evidence="3" type="ORF">HYG82_16730</name>
</gene>
<dbReference type="Pfam" id="PF26413">
    <property type="entry name" value="DUF8108"/>
    <property type="match status" value="1"/>
</dbReference>
<feature type="transmembrane region" description="Helical" evidence="1">
    <location>
        <begin position="45"/>
        <end position="62"/>
    </location>
</feature>
<keyword evidence="1" id="KW-1133">Transmembrane helix</keyword>
<reference evidence="3 4" key="1">
    <citation type="submission" date="2020-07" db="EMBL/GenBank/DDBJ databases">
        <authorList>
            <person name="Cui H."/>
        </authorList>
    </citation>
    <scope>NUCLEOTIDE SEQUENCE [LARGE SCALE GENOMIC DNA]</scope>
    <source>
        <strain evidence="3 4">YPL8</strain>
    </source>
</reference>
<accession>A0A7D5GMR7</accession>
<dbReference type="EMBL" id="CP058601">
    <property type="protein sequence ID" value="QLG50372.1"/>
    <property type="molecule type" value="Genomic_DNA"/>
</dbReference>
<evidence type="ECO:0000313" key="4">
    <source>
        <dbReference type="Proteomes" id="UP000509241"/>
    </source>
</evidence>
<feature type="domain" description="DUF8108" evidence="2">
    <location>
        <begin position="67"/>
        <end position="124"/>
    </location>
</feature>
<dbReference type="RefSeq" id="WP_179262809.1">
    <property type="nucleotide sequence ID" value="NZ_CP058601.1"/>
</dbReference>
<keyword evidence="4" id="KW-1185">Reference proteome</keyword>
<name>A0A7D5GMR7_9EURY</name>
<dbReference type="AlphaFoldDB" id="A0A7D5GMR7"/>
<organism evidence="3 4">
    <name type="scientific">Natrinema halophilum</name>
    <dbReference type="NCBI Taxonomy" id="1699371"/>
    <lineage>
        <taxon>Archaea</taxon>
        <taxon>Methanobacteriati</taxon>
        <taxon>Methanobacteriota</taxon>
        <taxon>Stenosarchaea group</taxon>
        <taxon>Halobacteria</taxon>
        <taxon>Halobacteriales</taxon>
        <taxon>Natrialbaceae</taxon>
        <taxon>Natrinema</taxon>
    </lineage>
</organism>
<dbReference type="InterPro" id="IPR058421">
    <property type="entry name" value="DUF8108_C"/>
</dbReference>
<dbReference type="OrthoDB" id="177582at2157"/>
<evidence type="ECO:0000256" key="1">
    <source>
        <dbReference type="SAM" id="Phobius"/>
    </source>
</evidence>
<proteinExistence type="predicted"/>